<feature type="region of interest" description="Disordered" evidence="1">
    <location>
        <begin position="55"/>
        <end position="116"/>
    </location>
</feature>
<dbReference type="EMBL" id="PVQB02000068">
    <property type="protein sequence ID" value="KAF4344029.1"/>
    <property type="molecule type" value="Genomic_DNA"/>
</dbReference>
<name>A0A9P5ASQ5_9HYPO</name>
<feature type="compositionally biased region" description="Basic and acidic residues" evidence="1">
    <location>
        <begin position="413"/>
        <end position="427"/>
    </location>
</feature>
<feature type="compositionally biased region" description="Basic and acidic residues" evidence="1">
    <location>
        <begin position="600"/>
        <end position="615"/>
    </location>
</feature>
<dbReference type="AlphaFoldDB" id="A0A9P5ASQ5"/>
<dbReference type="InterPro" id="IPR054505">
    <property type="entry name" value="Myb_DNA-bind_8"/>
</dbReference>
<evidence type="ECO:0000259" key="2">
    <source>
        <dbReference type="Pfam" id="PF22980"/>
    </source>
</evidence>
<feature type="region of interest" description="Disordered" evidence="1">
    <location>
        <begin position="549"/>
        <end position="622"/>
    </location>
</feature>
<feature type="domain" description="Myb-like DNA-binding" evidence="2">
    <location>
        <begin position="10"/>
        <end position="55"/>
    </location>
</feature>
<reference evidence="3" key="1">
    <citation type="journal article" date="2017" name="Mycologia">
        <title>Fusarium algeriense, sp. nov., a novel toxigenic crown rot pathogen of durum wheat from Algeria is nested in the Fusarium burgessii species complex.</title>
        <authorList>
            <person name="Laraba I."/>
            <person name="Keddad A."/>
            <person name="Boureghda H."/>
            <person name="Abdallah N."/>
            <person name="Vaughan M.M."/>
            <person name="Proctor R.H."/>
            <person name="Busman M."/>
            <person name="O'Donnell K."/>
        </authorList>
    </citation>
    <scope>NUCLEOTIDE SEQUENCE</scope>
    <source>
        <strain evidence="3">NRRL 25174</strain>
    </source>
</reference>
<dbReference type="Pfam" id="PF22980">
    <property type="entry name" value="Myb_DNA-bind_8"/>
    <property type="match status" value="1"/>
</dbReference>
<accession>A0A9P5ASQ5</accession>
<feature type="compositionally biased region" description="Polar residues" evidence="1">
    <location>
        <begin position="88"/>
        <end position="105"/>
    </location>
</feature>
<feature type="compositionally biased region" description="Low complexity" evidence="1">
    <location>
        <begin position="362"/>
        <end position="374"/>
    </location>
</feature>
<keyword evidence="4" id="KW-1185">Reference proteome</keyword>
<dbReference type="OrthoDB" id="3944408at2759"/>
<organism evidence="3 4">
    <name type="scientific">Fusarium beomiforme</name>
    <dbReference type="NCBI Taxonomy" id="44412"/>
    <lineage>
        <taxon>Eukaryota</taxon>
        <taxon>Fungi</taxon>
        <taxon>Dikarya</taxon>
        <taxon>Ascomycota</taxon>
        <taxon>Pezizomycotina</taxon>
        <taxon>Sordariomycetes</taxon>
        <taxon>Hypocreomycetidae</taxon>
        <taxon>Hypocreales</taxon>
        <taxon>Nectriaceae</taxon>
        <taxon>Fusarium</taxon>
        <taxon>Fusarium burgessii species complex</taxon>
    </lineage>
</organism>
<evidence type="ECO:0000313" key="3">
    <source>
        <dbReference type="EMBL" id="KAF4344029.1"/>
    </source>
</evidence>
<sequence length="622" mass="69324">MAPNSENAIARFLLAILNQKNLKDIDWNQVASDPVLIEPITNGHAARMRFARFRNSVIGSQPQKRSRPEDKSRVTKTRKAQQPKRDSISTSESGVSLSSHAQVRQSPLIKQEQHQHGYMAQFSPASTSSPFLSDNRDDFGCNPRFLTPCSDDMTQGLAINPASLEDRRLQNGFGPSMDCNSDFMAPVMGQSPFHTFDAAYDVTPYNSALGDAQSPAALDLNGAPSLQDCHSELRLFDDFMTMVDFTWLIFTFPIVKVLLYTSFFDLVHSFASTTSFPQQPQDKNVSLYTSGIKQTVTMADSNKKEPTAAEAMLFFSIVKHTRNKADVDWNAVALDAGFKNADVAKVRFGQVKRKLNISTETTAAARAPTTPKKSTGARISKTPRSGKSKRKLKQEDDKVLLDDKDEDELVKESIKAERDMEKTPEKEDLGDDDIDPANFPFFQHLFYYRSTAVEELTFGSAYCHRITLALYTTHINQALITAIPRIMPPKKSADQDGSPIGLTDGELRFIKAIFDNMVQKPDADWDAVAQTVSLKDAKCAKERFRQMSVRHGWRSDGAASGTSPRKSASSVEKAKKPRAPRAPRKKRVKKDDEDDEEVKEETKAEEAKTEIKAEGGDEDDTN</sequence>
<gene>
    <name evidence="3" type="ORF">FBEOM_2004</name>
</gene>
<protein>
    <recommendedName>
        <fullName evidence="2">Myb-like DNA-binding domain-containing protein</fullName>
    </recommendedName>
</protein>
<dbReference type="Proteomes" id="UP000730481">
    <property type="component" value="Unassembled WGS sequence"/>
</dbReference>
<evidence type="ECO:0000256" key="1">
    <source>
        <dbReference type="SAM" id="MobiDB-lite"/>
    </source>
</evidence>
<proteinExistence type="predicted"/>
<comment type="caution">
    <text evidence="3">The sequence shown here is derived from an EMBL/GenBank/DDBJ whole genome shotgun (WGS) entry which is preliminary data.</text>
</comment>
<evidence type="ECO:0000313" key="4">
    <source>
        <dbReference type="Proteomes" id="UP000730481"/>
    </source>
</evidence>
<feature type="compositionally biased region" description="Polar residues" evidence="1">
    <location>
        <begin position="560"/>
        <end position="570"/>
    </location>
</feature>
<feature type="region of interest" description="Disordered" evidence="1">
    <location>
        <begin position="362"/>
        <end position="398"/>
    </location>
</feature>
<feature type="region of interest" description="Disordered" evidence="1">
    <location>
        <begin position="413"/>
        <end position="433"/>
    </location>
</feature>
<feature type="compositionally biased region" description="Basic residues" evidence="1">
    <location>
        <begin position="575"/>
        <end position="588"/>
    </location>
</feature>
<reference evidence="3" key="2">
    <citation type="submission" date="2020-02" db="EMBL/GenBank/DDBJ databases">
        <title>Identification and distribution of gene clusters putatively required for synthesis of sphingolipid metabolism inhibitors in phylogenetically diverse species of the filamentous fungus Fusarium.</title>
        <authorList>
            <person name="Kim H.-S."/>
            <person name="Busman M."/>
            <person name="Brown D.W."/>
            <person name="Divon H."/>
            <person name="Uhlig S."/>
            <person name="Proctor R.H."/>
        </authorList>
    </citation>
    <scope>NUCLEOTIDE SEQUENCE</scope>
    <source>
        <strain evidence="3">NRRL 25174</strain>
    </source>
</reference>